<dbReference type="Proteomes" id="UP000422989">
    <property type="component" value="Chromosome"/>
</dbReference>
<dbReference type="EMBL" id="CP032550">
    <property type="protein sequence ID" value="QGU27688.1"/>
    <property type="molecule type" value="Genomic_DNA"/>
</dbReference>
<name>A0A6I6E924_9MICO</name>
<proteinExistence type="predicted"/>
<evidence type="ECO:0000256" key="1">
    <source>
        <dbReference type="SAM" id="MobiDB-lite"/>
    </source>
</evidence>
<evidence type="ECO:0000313" key="4">
    <source>
        <dbReference type="Proteomes" id="UP000422989"/>
    </source>
</evidence>
<dbReference type="Pfam" id="PF05713">
    <property type="entry name" value="MobC"/>
    <property type="match status" value="1"/>
</dbReference>
<feature type="region of interest" description="Disordered" evidence="1">
    <location>
        <begin position="1"/>
        <end position="46"/>
    </location>
</feature>
<dbReference type="InterPro" id="IPR008687">
    <property type="entry name" value="MobC"/>
</dbReference>
<gene>
    <name evidence="3" type="primary">mobC</name>
    <name evidence="3" type="ORF">D7D94_08395</name>
</gene>
<feature type="domain" description="Bacterial mobilisation" evidence="2">
    <location>
        <begin position="137"/>
        <end position="181"/>
    </location>
</feature>
<accession>A0A6I6E924</accession>
<organism evidence="3 4">
    <name type="scientific">Microbacterium oryzae</name>
    <dbReference type="NCBI Taxonomy" id="743009"/>
    <lineage>
        <taxon>Bacteria</taxon>
        <taxon>Bacillati</taxon>
        <taxon>Actinomycetota</taxon>
        <taxon>Actinomycetes</taxon>
        <taxon>Micrococcales</taxon>
        <taxon>Microbacteriaceae</taxon>
        <taxon>Microbacterium</taxon>
    </lineage>
</organism>
<dbReference type="AlphaFoldDB" id="A0A6I6E924"/>
<reference evidence="3 4" key="1">
    <citation type="submission" date="2018-09" db="EMBL/GenBank/DDBJ databases">
        <title>Whole genome sequencing of Microbacterium oryzae strain MB-10T.</title>
        <authorList>
            <person name="Das S.K."/>
        </authorList>
    </citation>
    <scope>NUCLEOTIDE SEQUENCE [LARGE SCALE GENOMIC DNA]</scope>
    <source>
        <strain evidence="3 4">MB-10</strain>
    </source>
</reference>
<keyword evidence="4" id="KW-1185">Reference proteome</keyword>
<dbReference type="KEGG" id="moj:D7D94_08395"/>
<evidence type="ECO:0000313" key="3">
    <source>
        <dbReference type="EMBL" id="QGU27688.1"/>
    </source>
</evidence>
<protein>
    <submittedName>
        <fullName evidence="3">Plasmid mobilization relaxosome protein MobC</fullName>
    </submittedName>
</protein>
<evidence type="ECO:0000259" key="2">
    <source>
        <dbReference type="Pfam" id="PF05713"/>
    </source>
</evidence>
<sequence>MGRPTREGNGTPVEEPSRPHPSPSAGEGSVVEERSDEATPASKLVPVRMRRDELAALDEVQRHLGVNQSDALRRSVLLVAAALAATPSADPAERTLARRLAKKLTPRQPPVVSDKALLADIRDRLAEVAHRYQQQAFQLQKIGNNWNQIVKVLHALKNTRGMFAGMLAPLESAIHGVDRALIDLESRMTRDAERDAEISEKLERLF</sequence>